<feature type="region of interest" description="Disordered" evidence="1">
    <location>
        <begin position="38"/>
        <end position="68"/>
    </location>
</feature>
<organism evidence="2">
    <name type="scientific">uncultured bacterium contig00046</name>
    <dbReference type="NCBI Taxonomy" id="1181532"/>
    <lineage>
        <taxon>Bacteria</taxon>
        <taxon>environmental samples</taxon>
    </lineage>
</organism>
<feature type="region of interest" description="Disordered" evidence="1">
    <location>
        <begin position="81"/>
        <end position="102"/>
    </location>
</feature>
<dbReference type="EMBL" id="JQ844170">
    <property type="protein sequence ID" value="AGS51749.1"/>
    <property type="molecule type" value="Genomic_DNA"/>
</dbReference>
<evidence type="ECO:0000313" key="2">
    <source>
        <dbReference type="EMBL" id="AGS51749.1"/>
    </source>
</evidence>
<protein>
    <submittedName>
        <fullName evidence="2">Uncharacterized protein</fullName>
    </submittedName>
</protein>
<proteinExistence type="predicted"/>
<feature type="compositionally biased region" description="Basic and acidic residues" evidence="1">
    <location>
        <begin position="84"/>
        <end position="102"/>
    </location>
</feature>
<name>A0A806KG23_9BACT</name>
<sequence>MAISSMSELLKKPAISADLMYQYYDNKAITPQIRAALQKRDEAEAAKESGYESASSSESKFGPATRVNITDQMVRMNITNNTTKYREEKEAEQAEKAGKKKYFDPLAEVKKNVAERESAARAEKDARLKEIADKVAADEESKNQAEEGT</sequence>
<evidence type="ECO:0000256" key="1">
    <source>
        <dbReference type="SAM" id="MobiDB-lite"/>
    </source>
</evidence>
<feature type="compositionally biased region" description="Basic and acidic residues" evidence="1">
    <location>
        <begin position="38"/>
        <end position="50"/>
    </location>
</feature>
<reference evidence="2" key="1">
    <citation type="submission" date="2012-03" db="EMBL/GenBank/DDBJ databases">
        <title>Functional metagenomics reveals considerable lignocellulase gene clusters in the gut microbiome of a wood-feeding higher termite.</title>
        <authorList>
            <person name="Liu N."/>
        </authorList>
    </citation>
    <scope>NUCLEOTIDE SEQUENCE</scope>
</reference>
<dbReference type="AlphaFoldDB" id="A0A806KG23"/>
<accession>A0A806KG23</accession>